<evidence type="ECO:0000313" key="8">
    <source>
        <dbReference type="EMBL" id="GAA5176687.1"/>
    </source>
</evidence>
<evidence type="ECO:0000256" key="3">
    <source>
        <dbReference type="ARBA" id="ARBA00023125"/>
    </source>
</evidence>
<comment type="similarity">
    <text evidence="1">Belongs to the 'phage' integrase family.</text>
</comment>
<dbReference type="InterPro" id="IPR044068">
    <property type="entry name" value="CB"/>
</dbReference>
<feature type="domain" description="Core-binding (CB)" evidence="7">
    <location>
        <begin position="77"/>
        <end position="156"/>
    </location>
</feature>
<evidence type="ECO:0000313" key="9">
    <source>
        <dbReference type="Proteomes" id="UP001428817"/>
    </source>
</evidence>
<keyword evidence="9" id="KW-1185">Reference proteome</keyword>
<dbReference type="Proteomes" id="UP001428817">
    <property type="component" value="Unassembled WGS sequence"/>
</dbReference>
<dbReference type="Gene3D" id="1.10.150.130">
    <property type="match status" value="1"/>
</dbReference>
<keyword evidence="4" id="KW-0233">DNA recombination</keyword>
<protein>
    <submittedName>
        <fullName evidence="8">Site-specific integrase</fullName>
    </submittedName>
</protein>
<dbReference type="SUPFAM" id="SSF56349">
    <property type="entry name" value="DNA breaking-rejoining enzymes"/>
    <property type="match status" value="1"/>
</dbReference>
<dbReference type="EMBL" id="BAABJP010000069">
    <property type="protein sequence ID" value="GAA5176687.1"/>
    <property type="molecule type" value="Genomic_DNA"/>
</dbReference>
<sequence length="404" mass="45810">MAVDDLWYLKKRDPKTKKKLPSKRHGRGMRWRVRYIDPSGEPKTQLCEKKSEADDLDAEMRSDVLRGTYLDQELSKKTVKEFGTEWHAARVFKRQNTEDATERGLRLHVYPTLGKYKLHEMRRTRIQEWIKGLDHLAPGTVHNLYSYVSMLFESAVLDKAIGSSPCVKIDLPEIKYDDRVILRADQVHGLAKAMFEKLRASIYVGSGCGTRFGETMGLELEHVDFLHREITVSQQVIRHRGKGLVLGPLKTTSSYRTVEMPAATMKALAAHIKKFPPREIEVMDMTDPRKPHVRTAKMIFPSTTGKLMSGTVYGFHWKKAAKAAGLPEDSHFHLLRHYFATTLIFGGANVKTVQLALGHSKPSITLDTYTGLWPDDTQERTRHLMDAGFAGVINPRGEITAKAS</sequence>
<dbReference type="InterPro" id="IPR010998">
    <property type="entry name" value="Integrase_recombinase_N"/>
</dbReference>
<gene>
    <name evidence="8" type="ORF">GCM10023321_85690</name>
</gene>
<dbReference type="PANTHER" id="PTHR30629">
    <property type="entry name" value="PROPHAGE INTEGRASE"/>
    <property type="match status" value="1"/>
</dbReference>
<evidence type="ECO:0000259" key="6">
    <source>
        <dbReference type="PROSITE" id="PS51898"/>
    </source>
</evidence>
<evidence type="ECO:0000259" key="7">
    <source>
        <dbReference type="PROSITE" id="PS51900"/>
    </source>
</evidence>
<evidence type="ECO:0000256" key="2">
    <source>
        <dbReference type="ARBA" id="ARBA00022908"/>
    </source>
</evidence>
<evidence type="ECO:0000256" key="5">
    <source>
        <dbReference type="PROSITE-ProRule" id="PRU01248"/>
    </source>
</evidence>
<accession>A0ABP9RFD9</accession>
<dbReference type="PANTHER" id="PTHR30629:SF2">
    <property type="entry name" value="PROPHAGE INTEGRASE INTS-RELATED"/>
    <property type="match status" value="1"/>
</dbReference>
<feature type="domain" description="Tyr recombinase" evidence="6">
    <location>
        <begin position="177"/>
        <end position="386"/>
    </location>
</feature>
<dbReference type="InterPro" id="IPR011010">
    <property type="entry name" value="DNA_brk_join_enz"/>
</dbReference>
<evidence type="ECO:0000256" key="4">
    <source>
        <dbReference type="ARBA" id="ARBA00023172"/>
    </source>
</evidence>
<name>A0ABP9RFD9_9PSEU</name>
<dbReference type="Pfam" id="PF00589">
    <property type="entry name" value="Phage_integrase"/>
    <property type="match status" value="1"/>
</dbReference>
<dbReference type="PROSITE" id="PS51898">
    <property type="entry name" value="TYR_RECOMBINASE"/>
    <property type="match status" value="1"/>
</dbReference>
<dbReference type="InterPro" id="IPR050808">
    <property type="entry name" value="Phage_Integrase"/>
</dbReference>
<evidence type="ECO:0000256" key="1">
    <source>
        <dbReference type="ARBA" id="ARBA00008857"/>
    </source>
</evidence>
<dbReference type="PROSITE" id="PS51900">
    <property type="entry name" value="CB"/>
    <property type="match status" value="1"/>
</dbReference>
<dbReference type="InterPro" id="IPR002104">
    <property type="entry name" value="Integrase_catalytic"/>
</dbReference>
<comment type="caution">
    <text evidence="8">The sequence shown here is derived from an EMBL/GenBank/DDBJ whole genome shotgun (WGS) entry which is preliminary data.</text>
</comment>
<dbReference type="RefSeq" id="WP_185058329.1">
    <property type="nucleotide sequence ID" value="NZ_BAABJP010000069.1"/>
</dbReference>
<dbReference type="InterPro" id="IPR013762">
    <property type="entry name" value="Integrase-like_cat_sf"/>
</dbReference>
<keyword evidence="3 5" id="KW-0238">DNA-binding</keyword>
<dbReference type="CDD" id="cd01189">
    <property type="entry name" value="INT_ICEBs1_C_like"/>
    <property type="match status" value="1"/>
</dbReference>
<reference evidence="9" key="1">
    <citation type="journal article" date="2019" name="Int. J. Syst. Evol. Microbiol.">
        <title>The Global Catalogue of Microorganisms (GCM) 10K type strain sequencing project: providing services to taxonomists for standard genome sequencing and annotation.</title>
        <authorList>
            <consortium name="The Broad Institute Genomics Platform"/>
            <consortium name="The Broad Institute Genome Sequencing Center for Infectious Disease"/>
            <person name="Wu L."/>
            <person name="Ma J."/>
        </authorList>
    </citation>
    <scope>NUCLEOTIDE SEQUENCE [LARGE SCALE GENOMIC DNA]</scope>
    <source>
        <strain evidence="9">JCM 18303</strain>
    </source>
</reference>
<keyword evidence="2" id="KW-0229">DNA integration</keyword>
<proteinExistence type="inferred from homology"/>
<organism evidence="8 9">
    <name type="scientific">Pseudonocardia eucalypti</name>
    <dbReference type="NCBI Taxonomy" id="648755"/>
    <lineage>
        <taxon>Bacteria</taxon>
        <taxon>Bacillati</taxon>
        <taxon>Actinomycetota</taxon>
        <taxon>Actinomycetes</taxon>
        <taxon>Pseudonocardiales</taxon>
        <taxon>Pseudonocardiaceae</taxon>
        <taxon>Pseudonocardia</taxon>
    </lineage>
</organism>
<dbReference type="Gene3D" id="1.10.443.10">
    <property type="entry name" value="Intergrase catalytic core"/>
    <property type="match status" value="1"/>
</dbReference>